<dbReference type="PROSITE" id="PS00718">
    <property type="entry name" value="SIGMA54_2"/>
    <property type="match status" value="1"/>
</dbReference>
<evidence type="ECO:0000256" key="7">
    <source>
        <dbReference type="ARBA" id="ARBA00023125"/>
    </source>
</evidence>
<dbReference type="RefSeq" id="WP_173085882.1">
    <property type="nucleotide sequence ID" value="NZ_BLTE01000014.1"/>
</dbReference>
<dbReference type="InterPro" id="IPR000394">
    <property type="entry name" value="RNA_pol_sigma_54"/>
</dbReference>
<evidence type="ECO:0000256" key="2">
    <source>
        <dbReference type="ARBA" id="ARBA00022478"/>
    </source>
</evidence>
<evidence type="ECO:0000313" key="12">
    <source>
        <dbReference type="EMBL" id="GFK95138.1"/>
    </source>
</evidence>
<feature type="region of interest" description="Disordered" evidence="9">
    <location>
        <begin position="46"/>
        <end position="76"/>
    </location>
</feature>
<evidence type="ECO:0000259" key="11">
    <source>
        <dbReference type="Pfam" id="PF04963"/>
    </source>
</evidence>
<reference evidence="12 13" key="1">
    <citation type="submission" date="2020-04" db="EMBL/GenBank/DDBJ databases">
        <authorList>
            <consortium name="Desulfovibrio sp. FSS-1 genome sequencing consortium"/>
            <person name="Shimoshige H."/>
            <person name="Kobayashi H."/>
            <person name="Maekawa T."/>
        </authorList>
    </citation>
    <scope>NUCLEOTIDE SEQUENCE [LARGE SCALE GENOMIC DNA]</scope>
    <source>
        <strain evidence="12 13">SIID29052-01</strain>
    </source>
</reference>
<name>A0A6V8LY16_9BACT</name>
<proteinExistence type="inferred from homology"/>
<keyword evidence="7" id="KW-0238">DNA-binding</keyword>
<dbReference type="GO" id="GO:0000428">
    <property type="term" value="C:DNA-directed RNA polymerase complex"/>
    <property type="evidence" value="ECO:0007669"/>
    <property type="project" value="UniProtKB-KW"/>
</dbReference>
<dbReference type="NCBIfam" id="NF009118">
    <property type="entry name" value="PRK12469.1"/>
    <property type="match status" value="1"/>
</dbReference>
<feature type="domain" description="RNA polymerase sigma factor 54 core-binding" evidence="11">
    <location>
        <begin position="117"/>
        <end position="304"/>
    </location>
</feature>
<dbReference type="GO" id="GO:0003677">
    <property type="term" value="F:DNA binding"/>
    <property type="evidence" value="ECO:0007669"/>
    <property type="project" value="UniProtKB-KW"/>
</dbReference>
<dbReference type="GO" id="GO:0016987">
    <property type="term" value="F:sigma factor activity"/>
    <property type="evidence" value="ECO:0007669"/>
    <property type="project" value="UniProtKB-KW"/>
</dbReference>
<feature type="domain" description="RNA polymerase sigma factor 54 DNA-binding" evidence="10">
    <location>
        <begin position="318"/>
        <end position="476"/>
    </location>
</feature>
<sequence length="479" mass="54577">MALELRQQLKLSQQLVMTPQLQQAIKLLQLSRLELVETVQQELMENPLLEETQFDDERPEPTIAEDSHAPDPTQEEGAMQRELMKTAEWDDYLGDFASTSRQATVREHETPEEGMSFEARLTAKPSLEGHLAWQISLSPLDARQQAIADEIVGNLDSGGYLRSSAEELAQVLAVTPEEVEVVIQVLQRLDPVGVAARSPQECLLVQLEVYGYTDPVLLEIVRDHLEDLEKKRYKPLAKKFRLSMEEVKEYLEIIQTLDPMPGSHFSSPDPVYVSPDAFVYKYGDDFVIVLNEDGLPKLQLSPYYMEDMGRSSANKEKEYLQDKMRSAQWLMKSLYQRQRTLFKVLESIVKFQREFFEDGVTRLRPLILKDVADDIGMHESTVSRITTSKYVATPHGIYELKFFFNSALELDDGSSVGSESVKAVIKQLISAEDPKKPTSDEQIAEILKQRLQVNIARRTVAKYRMAMGIESSSKRKDVL</sequence>
<comment type="similarity">
    <text evidence="1">Belongs to the sigma-54 factor family.</text>
</comment>
<keyword evidence="4" id="KW-0548">Nucleotidyltransferase</keyword>
<gene>
    <name evidence="12" type="primary">rpoN</name>
    <name evidence="12" type="ORF">NNJEOMEG_02996</name>
</gene>
<dbReference type="Pfam" id="PF04963">
    <property type="entry name" value="Sigma54_CBD"/>
    <property type="match status" value="1"/>
</dbReference>
<dbReference type="Pfam" id="PF04552">
    <property type="entry name" value="Sigma54_DBD"/>
    <property type="match status" value="1"/>
</dbReference>
<comment type="caution">
    <text evidence="12">The sequence shown here is derived from an EMBL/GenBank/DDBJ whole genome shotgun (WGS) entry which is preliminary data.</text>
</comment>
<reference evidence="12 13" key="2">
    <citation type="submission" date="2020-05" db="EMBL/GenBank/DDBJ databases">
        <title>Draft genome sequence of Desulfovibrio sp. strainFSS-1.</title>
        <authorList>
            <person name="Shimoshige H."/>
            <person name="Kobayashi H."/>
            <person name="Maekawa T."/>
        </authorList>
    </citation>
    <scope>NUCLEOTIDE SEQUENCE [LARGE SCALE GENOMIC DNA]</scope>
    <source>
        <strain evidence="12 13">SIID29052-01</strain>
    </source>
</reference>
<dbReference type="Gene3D" id="1.10.10.60">
    <property type="entry name" value="Homeodomain-like"/>
    <property type="match status" value="1"/>
</dbReference>
<keyword evidence="2" id="KW-0240">DNA-directed RNA polymerase</keyword>
<keyword evidence="3" id="KW-0808">Transferase</keyword>
<dbReference type="PRINTS" id="PR00045">
    <property type="entry name" value="SIGMA54FCT"/>
</dbReference>
<evidence type="ECO:0000256" key="5">
    <source>
        <dbReference type="ARBA" id="ARBA00023015"/>
    </source>
</evidence>
<dbReference type="InterPro" id="IPR038709">
    <property type="entry name" value="RpoN_core-bd_sf"/>
</dbReference>
<evidence type="ECO:0000256" key="1">
    <source>
        <dbReference type="ARBA" id="ARBA00008798"/>
    </source>
</evidence>
<dbReference type="PROSITE" id="PS50044">
    <property type="entry name" value="SIGMA54_3"/>
    <property type="match status" value="1"/>
</dbReference>
<dbReference type="PANTHER" id="PTHR32248">
    <property type="entry name" value="RNA POLYMERASE SIGMA-54 FACTOR"/>
    <property type="match status" value="1"/>
</dbReference>
<dbReference type="GO" id="GO:0006352">
    <property type="term" value="P:DNA-templated transcription initiation"/>
    <property type="evidence" value="ECO:0007669"/>
    <property type="project" value="InterPro"/>
</dbReference>
<dbReference type="GO" id="GO:0001216">
    <property type="term" value="F:DNA-binding transcription activator activity"/>
    <property type="evidence" value="ECO:0007669"/>
    <property type="project" value="InterPro"/>
</dbReference>
<dbReference type="EMBL" id="BLTE01000014">
    <property type="protein sequence ID" value="GFK95138.1"/>
    <property type="molecule type" value="Genomic_DNA"/>
</dbReference>
<dbReference type="PANTHER" id="PTHR32248:SF4">
    <property type="entry name" value="RNA POLYMERASE SIGMA-54 FACTOR"/>
    <property type="match status" value="1"/>
</dbReference>
<evidence type="ECO:0000256" key="4">
    <source>
        <dbReference type="ARBA" id="ARBA00022695"/>
    </source>
</evidence>
<dbReference type="InterPro" id="IPR007046">
    <property type="entry name" value="RNA_pol_sigma_54_core-bd"/>
</dbReference>
<keyword evidence="6" id="KW-0731">Sigma factor</keyword>
<keyword evidence="13" id="KW-1185">Reference proteome</keyword>
<accession>A0A6V8LY16</accession>
<dbReference type="PIRSF" id="PIRSF000774">
    <property type="entry name" value="RpoN"/>
    <property type="match status" value="1"/>
</dbReference>
<dbReference type="AlphaFoldDB" id="A0A6V8LY16"/>
<dbReference type="Gene3D" id="1.10.10.1330">
    <property type="entry name" value="RNA polymerase sigma-54 factor, core-binding domain"/>
    <property type="match status" value="1"/>
</dbReference>
<feature type="compositionally biased region" description="Basic and acidic residues" evidence="9">
    <location>
        <begin position="55"/>
        <end position="69"/>
    </location>
</feature>
<evidence type="ECO:0000256" key="3">
    <source>
        <dbReference type="ARBA" id="ARBA00022679"/>
    </source>
</evidence>
<dbReference type="Proteomes" id="UP000494245">
    <property type="component" value="Unassembled WGS sequence"/>
</dbReference>
<dbReference type="PROSITE" id="PS00717">
    <property type="entry name" value="SIGMA54_1"/>
    <property type="match status" value="1"/>
</dbReference>
<evidence type="ECO:0000256" key="6">
    <source>
        <dbReference type="ARBA" id="ARBA00023082"/>
    </source>
</evidence>
<organism evidence="12 13">
    <name type="scientific">Fundidesulfovibrio magnetotacticus</name>
    <dbReference type="NCBI Taxonomy" id="2730080"/>
    <lineage>
        <taxon>Bacteria</taxon>
        <taxon>Pseudomonadati</taxon>
        <taxon>Thermodesulfobacteriota</taxon>
        <taxon>Desulfovibrionia</taxon>
        <taxon>Desulfovibrionales</taxon>
        <taxon>Desulfovibrionaceae</taxon>
        <taxon>Fundidesulfovibrio</taxon>
    </lineage>
</organism>
<evidence type="ECO:0000259" key="10">
    <source>
        <dbReference type="Pfam" id="PF04552"/>
    </source>
</evidence>
<dbReference type="Pfam" id="PF00309">
    <property type="entry name" value="Sigma54_AID"/>
    <property type="match status" value="1"/>
</dbReference>
<evidence type="ECO:0000313" key="13">
    <source>
        <dbReference type="Proteomes" id="UP000494245"/>
    </source>
</evidence>
<keyword evidence="5" id="KW-0805">Transcription regulation</keyword>
<dbReference type="InterPro" id="IPR007634">
    <property type="entry name" value="RNA_pol_sigma_54_DNA-bd"/>
</dbReference>
<dbReference type="NCBIfam" id="TIGR02395">
    <property type="entry name" value="rpoN_sigma"/>
    <property type="match status" value="1"/>
</dbReference>
<evidence type="ECO:0000256" key="9">
    <source>
        <dbReference type="SAM" id="MobiDB-lite"/>
    </source>
</evidence>
<protein>
    <submittedName>
        <fullName evidence="12">RNA polymerase sigma-54 factor</fullName>
    </submittedName>
</protein>
<evidence type="ECO:0000256" key="8">
    <source>
        <dbReference type="ARBA" id="ARBA00023163"/>
    </source>
</evidence>
<dbReference type="GO" id="GO:0016779">
    <property type="term" value="F:nucleotidyltransferase activity"/>
    <property type="evidence" value="ECO:0007669"/>
    <property type="project" value="UniProtKB-KW"/>
</dbReference>
<keyword evidence="8" id="KW-0804">Transcription</keyword>